<dbReference type="AlphaFoldDB" id="A0A174BHI5"/>
<dbReference type="SUPFAM" id="SSF53706">
    <property type="entry name" value="Formate dehydrogenase/DMSO reductase, domains 1-3"/>
    <property type="match status" value="1"/>
</dbReference>
<sequence>MNSRTFVCIVCPNGCTIEAQYEDDKIYSITGNKCKKGVDYVRQELIDPRRTISSSVRIEGAVLPLCSVRLTNAIPKKELFRVMEEINKITLAAPVEIGQVVIKNVCGLESDVIVTKNMGGGSLP</sequence>
<gene>
    <name evidence="1" type="ORF">ERS852491_01007</name>
</gene>
<reference evidence="1 2" key="1">
    <citation type="submission" date="2015-09" db="EMBL/GenBank/DDBJ databases">
        <authorList>
            <consortium name="Pathogen Informatics"/>
        </authorList>
    </citation>
    <scope>NUCLEOTIDE SEQUENCE [LARGE SCALE GENOMIC DNA]</scope>
    <source>
        <strain evidence="1 2">2789STDY5834876</strain>
    </source>
</reference>
<dbReference type="STRING" id="39482.ERS852491_01007"/>
<accession>A0A174BHI5</accession>
<dbReference type="Pfam" id="PF07892">
    <property type="entry name" value="DUF1667"/>
    <property type="match status" value="1"/>
</dbReference>
<dbReference type="InterPro" id="IPR036593">
    <property type="entry name" value="CPE0013-like_sf"/>
</dbReference>
<dbReference type="Gene3D" id="3.10.530.10">
    <property type="entry name" value="CPE0013-like"/>
    <property type="match status" value="1"/>
</dbReference>
<dbReference type="Proteomes" id="UP000095544">
    <property type="component" value="Unassembled WGS sequence"/>
</dbReference>
<name>A0A174BHI5_9FIRM</name>
<dbReference type="EMBL" id="CYZU01000007">
    <property type="protein sequence ID" value="CUN99639.1"/>
    <property type="molecule type" value="Genomic_DNA"/>
</dbReference>
<dbReference type="RefSeq" id="WP_055151542.1">
    <property type="nucleotide sequence ID" value="NZ_CYZU01000007.1"/>
</dbReference>
<organism evidence="1 2">
    <name type="scientific">Faecalicatena contorta</name>
    <dbReference type="NCBI Taxonomy" id="39482"/>
    <lineage>
        <taxon>Bacteria</taxon>
        <taxon>Bacillati</taxon>
        <taxon>Bacillota</taxon>
        <taxon>Clostridia</taxon>
        <taxon>Lachnospirales</taxon>
        <taxon>Lachnospiraceae</taxon>
        <taxon>Faecalicatena</taxon>
    </lineage>
</organism>
<evidence type="ECO:0000313" key="1">
    <source>
        <dbReference type="EMBL" id="CUN99639.1"/>
    </source>
</evidence>
<dbReference type="InterPro" id="IPR012460">
    <property type="entry name" value="DUF1667"/>
</dbReference>
<protein>
    <submittedName>
        <fullName evidence="1">Uncharacterized protein with conserved CXXC pairs</fullName>
    </submittedName>
</protein>
<proteinExistence type="predicted"/>
<dbReference type="PANTHER" id="PTHR39450:SF1">
    <property type="entry name" value="DUF1667 DOMAIN-CONTAINING PROTEIN"/>
    <property type="match status" value="1"/>
</dbReference>
<dbReference type="OrthoDB" id="9811531at2"/>
<dbReference type="PANTHER" id="PTHR39450">
    <property type="entry name" value="MOLYBDOPTERIN OXIDOREDUCTASE, 4FE-4S CLUSTER-BINDING SUBUNIT"/>
    <property type="match status" value="1"/>
</dbReference>
<dbReference type="SUPFAM" id="SSF160148">
    <property type="entry name" value="CPE0013-like"/>
    <property type="match status" value="1"/>
</dbReference>
<evidence type="ECO:0000313" key="2">
    <source>
        <dbReference type="Proteomes" id="UP000095544"/>
    </source>
</evidence>